<dbReference type="AlphaFoldDB" id="A0A8X6U9K5"/>
<sequence>MLCVQLACRVTSDARDLDSKHLKSQKDDGFALDSWVVMCFPIKPKNVSYTIQRSGPKVIRAGFDDGCQMPVYWNVGIHTMKGSGQLQCNFKIFKYLYLYCSLRKMNMR</sequence>
<dbReference type="Proteomes" id="UP000887013">
    <property type="component" value="Unassembled WGS sequence"/>
</dbReference>
<protein>
    <submittedName>
        <fullName evidence="1">Uncharacterized protein</fullName>
    </submittedName>
</protein>
<proteinExistence type="predicted"/>
<keyword evidence="2" id="KW-1185">Reference proteome</keyword>
<organism evidence="1 2">
    <name type="scientific">Nephila pilipes</name>
    <name type="common">Giant wood spider</name>
    <name type="synonym">Nephila maculata</name>
    <dbReference type="NCBI Taxonomy" id="299642"/>
    <lineage>
        <taxon>Eukaryota</taxon>
        <taxon>Metazoa</taxon>
        <taxon>Ecdysozoa</taxon>
        <taxon>Arthropoda</taxon>
        <taxon>Chelicerata</taxon>
        <taxon>Arachnida</taxon>
        <taxon>Araneae</taxon>
        <taxon>Araneomorphae</taxon>
        <taxon>Entelegynae</taxon>
        <taxon>Araneoidea</taxon>
        <taxon>Nephilidae</taxon>
        <taxon>Nephila</taxon>
    </lineage>
</organism>
<comment type="caution">
    <text evidence="1">The sequence shown here is derived from an EMBL/GenBank/DDBJ whole genome shotgun (WGS) entry which is preliminary data.</text>
</comment>
<evidence type="ECO:0000313" key="2">
    <source>
        <dbReference type="Proteomes" id="UP000887013"/>
    </source>
</evidence>
<accession>A0A8X6U9K5</accession>
<evidence type="ECO:0000313" key="1">
    <source>
        <dbReference type="EMBL" id="GFT95215.1"/>
    </source>
</evidence>
<reference evidence="1" key="1">
    <citation type="submission" date="2020-08" db="EMBL/GenBank/DDBJ databases">
        <title>Multicomponent nature underlies the extraordinary mechanical properties of spider dragline silk.</title>
        <authorList>
            <person name="Kono N."/>
            <person name="Nakamura H."/>
            <person name="Mori M."/>
            <person name="Yoshida Y."/>
            <person name="Ohtoshi R."/>
            <person name="Malay A.D."/>
            <person name="Moran D.A.P."/>
            <person name="Tomita M."/>
            <person name="Numata K."/>
            <person name="Arakawa K."/>
        </authorList>
    </citation>
    <scope>NUCLEOTIDE SEQUENCE</scope>
</reference>
<dbReference type="EMBL" id="BMAW01075134">
    <property type="protein sequence ID" value="GFT95215.1"/>
    <property type="molecule type" value="Genomic_DNA"/>
</dbReference>
<name>A0A8X6U9K5_NEPPI</name>
<gene>
    <name evidence="1" type="ORF">NPIL_543261</name>
</gene>